<gene>
    <name evidence="1" type="ORF">Mal15_18980</name>
</gene>
<proteinExistence type="predicted"/>
<sequence length="151" mass="17128">MLMNTPKTVYDILQLLEDLYAIRLARYRQLSKNANNVTAQIVLDYLAKLEAHSLRAVCDEMQQLDPQRTTYMPSGPTLSREVIDTRECRCHSNSSVQDMVACALGSDRLVDELLRRLEGSSAAGSVLALARRLRELTKIKGRQISEFTRQE</sequence>
<dbReference type="KEGG" id="smam:Mal15_18980"/>
<evidence type="ECO:0000313" key="2">
    <source>
        <dbReference type="Proteomes" id="UP000321353"/>
    </source>
</evidence>
<dbReference type="EMBL" id="CP036264">
    <property type="protein sequence ID" value="QEF97852.1"/>
    <property type="molecule type" value="Genomic_DNA"/>
</dbReference>
<name>A0A5B9M9J3_9BACT</name>
<accession>A0A5B9M9J3</accession>
<protein>
    <submittedName>
        <fullName evidence="1">Uncharacterized protein</fullName>
    </submittedName>
</protein>
<dbReference type="Proteomes" id="UP000321353">
    <property type="component" value="Chromosome"/>
</dbReference>
<organism evidence="1 2">
    <name type="scientific">Stieleria maiorica</name>
    <dbReference type="NCBI Taxonomy" id="2795974"/>
    <lineage>
        <taxon>Bacteria</taxon>
        <taxon>Pseudomonadati</taxon>
        <taxon>Planctomycetota</taxon>
        <taxon>Planctomycetia</taxon>
        <taxon>Pirellulales</taxon>
        <taxon>Pirellulaceae</taxon>
        <taxon>Stieleria</taxon>
    </lineage>
</organism>
<evidence type="ECO:0000313" key="1">
    <source>
        <dbReference type="EMBL" id="QEF97852.1"/>
    </source>
</evidence>
<dbReference type="AlphaFoldDB" id="A0A5B9M9J3"/>
<reference evidence="1 2" key="1">
    <citation type="submission" date="2019-02" db="EMBL/GenBank/DDBJ databases">
        <title>Planctomycetal bacteria perform biofilm scaping via a novel small molecule.</title>
        <authorList>
            <person name="Jeske O."/>
            <person name="Boedeker C."/>
            <person name="Wiegand S."/>
            <person name="Breitling P."/>
            <person name="Kallscheuer N."/>
            <person name="Jogler M."/>
            <person name="Rohde M."/>
            <person name="Petersen J."/>
            <person name="Medema M.H."/>
            <person name="Surup F."/>
            <person name="Jogler C."/>
        </authorList>
    </citation>
    <scope>NUCLEOTIDE SEQUENCE [LARGE SCALE GENOMIC DNA]</scope>
    <source>
        <strain evidence="1 2">Mal15</strain>
    </source>
</reference>
<keyword evidence="2" id="KW-1185">Reference proteome</keyword>